<proteinExistence type="predicted"/>
<evidence type="ECO:0000313" key="1">
    <source>
        <dbReference type="EMBL" id="SFB92966.1"/>
    </source>
</evidence>
<sequence length="47" mass="5346">MGGYRTIVGMCADYMLQVHLHYWTPTTLCSRPVPRSPDCFREEKAGA</sequence>
<reference evidence="1 2" key="1">
    <citation type="submission" date="2016-10" db="EMBL/GenBank/DDBJ databases">
        <authorList>
            <person name="de Groot N.N."/>
        </authorList>
    </citation>
    <scope>NUCLEOTIDE SEQUENCE [LARGE SCALE GENOMIC DNA]</scope>
    <source>
        <strain evidence="1 2">DSM 22900</strain>
    </source>
</reference>
<keyword evidence="2" id="KW-1185">Reference proteome</keyword>
<name>A0A1I1F1X3_9SPHI</name>
<dbReference type="AlphaFoldDB" id="A0A1I1F1X3"/>
<protein>
    <submittedName>
        <fullName evidence="1">Uncharacterized protein</fullName>
    </submittedName>
</protein>
<dbReference type="RefSeq" id="WP_170845623.1">
    <property type="nucleotide sequence ID" value="NZ_FOLL01000002.1"/>
</dbReference>
<accession>A0A1I1F1X3</accession>
<evidence type="ECO:0000313" key="2">
    <source>
        <dbReference type="Proteomes" id="UP000199577"/>
    </source>
</evidence>
<gene>
    <name evidence="1" type="ORF">SAMN05421747_102171</name>
</gene>
<organism evidence="1 2">
    <name type="scientific">Parapedobacter composti</name>
    <dbReference type="NCBI Taxonomy" id="623281"/>
    <lineage>
        <taxon>Bacteria</taxon>
        <taxon>Pseudomonadati</taxon>
        <taxon>Bacteroidota</taxon>
        <taxon>Sphingobacteriia</taxon>
        <taxon>Sphingobacteriales</taxon>
        <taxon>Sphingobacteriaceae</taxon>
        <taxon>Parapedobacter</taxon>
    </lineage>
</organism>
<dbReference type="Proteomes" id="UP000199577">
    <property type="component" value="Unassembled WGS sequence"/>
</dbReference>
<dbReference type="EMBL" id="FOLL01000002">
    <property type="protein sequence ID" value="SFB92966.1"/>
    <property type="molecule type" value="Genomic_DNA"/>
</dbReference>
<dbReference type="STRING" id="623281.SAMN05421747_102171"/>